<protein>
    <submittedName>
        <fullName evidence="1">Uncharacterized protein</fullName>
    </submittedName>
</protein>
<gene>
    <name evidence="1" type="ORF">O4328_32495</name>
</gene>
<organism evidence="1 2">
    <name type="scientific">Rhodococcus opacus</name>
    <name type="common">Nocardia opaca</name>
    <dbReference type="NCBI Taxonomy" id="37919"/>
    <lineage>
        <taxon>Bacteria</taxon>
        <taxon>Bacillati</taxon>
        <taxon>Actinomycetota</taxon>
        <taxon>Actinomycetes</taxon>
        <taxon>Mycobacteriales</taxon>
        <taxon>Nocardiaceae</taxon>
        <taxon>Rhodococcus</taxon>
    </lineage>
</organism>
<comment type="caution">
    <text evidence="1">The sequence shown here is derived from an EMBL/GenBank/DDBJ whole genome shotgun (WGS) entry which is preliminary data.</text>
</comment>
<dbReference type="RefSeq" id="WP_269592241.1">
    <property type="nucleotide sequence ID" value="NZ_JAPWIS010000021.1"/>
</dbReference>
<reference evidence="1" key="1">
    <citation type="submission" date="2022-12" db="EMBL/GenBank/DDBJ databases">
        <authorList>
            <person name="Krivoruchko A.V."/>
            <person name="Elkin A."/>
        </authorList>
    </citation>
    <scope>NUCLEOTIDE SEQUENCE</scope>
    <source>
        <strain evidence="1">IEGM 249</strain>
    </source>
</reference>
<accession>A0ABT4NPN6</accession>
<proteinExistence type="predicted"/>
<keyword evidence="2" id="KW-1185">Reference proteome</keyword>
<evidence type="ECO:0000313" key="1">
    <source>
        <dbReference type="EMBL" id="MCZ4588332.1"/>
    </source>
</evidence>
<evidence type="ECO:0000313" key="2">
    <source>
        <dbReference type="Proteomes" id="UP001066327"/>
    </source>
</evidence>
<dbReference type="Proteomes" id="UP001066327">
    <property type="component" value="Unassembled WGS sequence"/>
</dbReference>
<name>A0ABT4NPN6_RHOOP</name>
<sequence>MSAVSEQNDEYSPAAGTGDLVGSFNMYGSLAASSDPFGERLLRLLTSAASAAISSAAAAPERPSMSCSCRRRW</sequence>
<dbReference type="EMBL" id="JAPWIS010000021">
    <property type="protein sequence ID" value="MCZ4588332.1"/>
    <property type="molecule type" value="Genomic_DNA"/>
</dbReference>